<reference evidence="1" key="1">
    <citation type="journal article" date="2013" name="J. Plant Res.">
        <title>Effect of fungi and light on seed germination of three Opuntia species from semiarid lands of central Mexico.</title>
        <authorList>
            <person name="Delgado-Sanchez P."/>
            <person name="Jimenez-Bremont J.F."/>
            <person name="Guerrero-Gonzalez Mde L."/>
            <person name="Flores J."/>
        </authorList>
    </citation>
    <scope>NUCLEOTIDE SEQUENCE</scope>
    <source>
        <tissue evidence="1">Cladode</tissue>
    </source>
</reference>
<sequence length="104" mass="11947">MSTAKKRTSRILYSMAYPKDLSSFTATLGSLPSMTTQKRGFSLPLSRTYRRKHQLIWWYCEKKTLKACEEMGKESAREATVYTIMMLTMILEILTLSSSSSGRF</sequence>
<name>A0A7C8ZCM6_OPUST</name>
<evidence type="ECO:0000313" key="1">
    <source>
        <dbReference type="EMBL" id="MBA4639799.1"/>
    </source>
</evidence>
<organism evidence="1">
    <name type="scientific">Opuntia streptacantha</name>
    <name type="common">Prickly pear cactus</name>
    <name type="synonym">Opuntia cardona</name>
    <dbReference type="NCBI Taxonomy" id="393608"/>
    <lineage>
        <taxon>Eukaryota</taxon>
        <taxon>Viridiplantae</taxon>
        <taxon>Streptophyta</taxon>
        <taxon>Embryophyta</taxon>
        <taxon>Tracheophyta</taxon>
        <taxon>Spermatophyta</taxon>
        <taxon>Magnoliopsida</taxon>
        <taxon>eudicotyledons</taxon>
        <taxon>Gunneridae</taxon>
        <taxon>Pentapetalae</taxon>
        <taxon>Caryophyllales</taxon>
        <taxon>Cactineae</taxon>
        <taxon>Cactaceae</taxon>
        <taxon>Opuntioideae</taxon>
        <taxon>Opuntia</taxon>
    </lineage>
</organism>
<dbReference type="AlphaFoldDB" id="A0A7C8ZCM6"/>
<accession>A0A7C8ZCM6</accession>
<proteinExistence type="predicted"/>
<protein>
    <submittedName>
        <fullName evidence="1">Uncharacterized protein</fullName>
    </submittedName>
</protein>
<dbReference type="EMBL" id="GISG01115314">
    <property type="protein sequence ID" value="MBA4639799.1"/>
    <property type="molecule type" value="Transcribed_RNA"/>
</dbReference>
<reference evidence="1" key="2">
    <citation type="submission" date="2020-07" db="EMBL/GenBank/DDBJ databases">
        <authorList>
            <person name="Vera ALvarez R."/>
            <person name="Arias-Moreno D.M."/>
            <person name="Jimenez-Jacinto V."/>
            <person name="Jimenez-Bremont J.F."/>
            <person name="Swaminathan K."/>
            <person name="Moose S.P."/>
            <person name="Guerrero-Gonzalez M.L."/>
            <person name="Marino-Ramirez L."/>
            <person name="Landsman D."/>
            <person name="Rodriguez-Kessler M."/>
            <person name="Delgado-Sanchez P."/>
        </authorList>
    </citation>
    <scope>NUCLEOTIDE SEQUENCE</scope>
    <source>
        <tissue evidence="1">Cladode</tissue>
    </source>
</reference>